<dbReference type="InterPro" id="IPR036188">
    <property type="entry name" value="FAD/NAD-bd_sf"/>
</dbReference>
<dbReference type="EnsemblBacteria" id="ABY35994">
    <property type="protein sequence ID" value="ABY35994"/>
    <property type="gene ID" value="Caur_2793"/>
</dbReference>
<evidence type="ECO:0000256" key="11">
    <source>
        <dbReference type="ARBA" id="ARBA00031158"/>
    </source>
</evidence>
<comment type="catalytic activity">
    <reaction evidence="14">
        <text>L-lysine + NADPH + O2 = N(6)-hydroxy-L-lysine + NADP(+) + H2O</text>
        <dbReference type="Rhea" id="RHEA:23228"/>
        <dbReference type="ChEBI" id="CHEBI:15377"/>
        <dbReference type="ChEBI" id="CHEBI:15379"/>
        <dbReference type="ChEBI" id="CHEBI:32551"/>
        <dbReference type="ChEBI" id="CHEBI:57783"/>
        <dbReference type="ChEBI" id="CHEBI:57820"/>
        <dbReference type="ChEBI" id="CHEBI:58349"/>
        <dbReference type="EC" id="1.14.13.59"/>
    </reaction>
</comment>
<evidence type="ECO:0000313" key="16">
    <source>
        <dbReference type="Proteomes" id="UP000002008"/>
    </source>
</evidence>
<evidence type="ECO:0000256" key="4">
    <source>
        <dbReference type="ARBA" id="ARBA00013076"/>
    </source>
</evidence>
<evidence type="ECO:0000256" key="2">
    <source>
        <dbReference type="ARBA" id="ARBA00004924"/>
    </source>
</evidence>
<evidence type="ECO:0000256" key="12">
    <source>
        <dbReference type="ARBA" id="ARBA00032493"/>
    </source>
</evidence>
<comment type="pathway">
    <text evidence="2">Siderophore biosynthesis.</text>
</comment>
<keyword evidence="6" id="KW-0285">Flavoprotein</keyword>
<keyword evidence="8" id="KW-0521">NADP</keyword>
<evidence type="ECO:0000256" key="10">
    <source>
        <dbReference type="ARBA" id="ARBA00029939"/>
    </source>
</evidence>
<evidence type="ECO:0000256" key="3">
    <source>
        <dbReference type="ARBA" id="ARBA00007588"/>
    </source>
</evidence>
<dbReference type="eggNOG" id="COG2072">
    <property type="taxonomic scope" value="Bacteria"/>
</dbReference>
<evidence type="ECO:0000256" key="7">
    <source>
        <dbReference type="ARBA" id="ARBA00022827"/>
    </source>
</evidence>
<dbReference type="EC" id="1.14.13.59" evidence="4"/>
<evidence type="ECO:0000256" key="6">
    <source>
        <dbReference type="ARBA" id="ARBA00022630"/>
    </source>
</evidence>
<sequence>MHLDWLIVGGGIHGVHLALVLRERCRIAADRIRIIDPYDHLLARWESCTTACGMRYLRSTVVHHLAPDPYDLLRFARHINADDHHFHGRYQRPSLAIFQAHTQSLIRQYRLSDYTLQGRVCGLRRRSTFWDVETDQGMLSARHVLLAVSCGEQLRWPAWARELRKADAAVYHLYEPTFALDQIAAHSAVAIIGGGISAGHLALNLCRKAQVTLLMRRPIQVAPFDSPPGWMGPKELRRFHAEPDPTRRRAMITAARLPGTMPVELAQSLHAAAQQQQLQIVIDEVHAATIADGAITLQLTHHRLAVTTVILATGFTSERPGHPWLDDAIAYNELPTAPCGYPLIGPALQWAPGLFVSGPLAELEIGPVARNIIGARHAGERLARQYADGS</sequence>
<gene>
    <name evidence="15" type="ordered locus">Caur_2793</name>
</gene>
<evidence type="ECO:0000313" key="15">
    <source>
        <dbReference type="EMBL" id="ABY35994.1"/>
    </source>
</evidence>
<comment type="cofactor">
    <cofactor evidence="1">
        <name>FAD</name>
        <dbReference type="ChEBI" id="CHEBI:57692"/>
    </cofactor>
</comment>
<dbReference type="InterPro" id="IPR025700">
    <property type="entry name" value="Lys/Orn_oxygenase"/>
</dbReference>
<dbReference type="Gene3D" id="3.50.50.60">
    <property type="entry name" value="FAD/NAD(P)-binding domain"/>
    <property type="match status" value="1"/>
</dbReference>
<keyword evidence="16" id="KW-1185">Reference proteome</keyword>
<accession>A9WKB6</accession>
<dbReference type="PANTHER" id="PTHR38663">
    <property type="match status" value="1"/>
</dbReference>
<comment type="similarity">
    <text evidence="3">Belongs to the lysine N(6)-hydroxylase/L-ornithine N(5)-oxygenase family.</text>
</comment>
<name>A9WKB6_CHLAA</name>
<dbReference type="STRING" id="324602.Caur_2793"/>
<dbReference type="AlphaFoldDB" id="A9WKB6"/>
<dbReference type="EMBL" id="CP000909">
    <property type="protein sequence ID" value="ABY35994.1"/>
    <property type="molecule type" value="Genomic_DNA"/>
</dbReference>
<dbReference type="SUPFAM" id="SSF51905">
    <property type="entry name" value="FAD/NAD(P)-binding domain"/>
    <property type="match status" value="1"/>
</dbReference>
<dbReference type="Pfam" id="PF13434">
    <property type="entry name" value="Lys_Orn_oxgnase"/>
    <property type="match status" value="1"/>
</dbReference>
<keyword evidence="7" id="KW-0274">FAD</keyword>
<proteinExistence type="inferred from homology"/>
<evidence type="ECO:0000256" key="14">
    <source>
        <dbReference type="ARBA" id="ARBA00048407"/>
    </source>
</evidence>
<evidence type="ECO:0000256" key="8">
    <source>
        <dbReference type="ARBA" id="ARBA00022857"/>
    </source>
</evidence>
<dbReference type="PATRIC" id="fig|324602.8.peg.3146"/>
<dbReference type="KEGG" id="cau:Caur_2793"/>
<evidence type="ECO:0000256" key="5">
    <source>
        <dbReference type="ARBA" id="ARBA00016406"/>
    </source>
</evidence>
<organism evidence="15 16">
    <name type="scientific">Chloroflexus aurantiacus (strain ATCC 29366 / DSM 635 / J-10-fl)</name>
    <dbReference type="NCBI Taxonomy" id="324602"/>
    <lineage>
        <taxon>Bacteria</taxon>
        <taxon>Bacillati</taxon>
        <taxon>Chloroflexota</taxon>
        <taxon>Chloroflexia</taxon>
        <taxon>Chloroflexales</taxon>
        <taxon>Chloroflexineae</taxon>
        <taxon>Chloroflexaceae</taxon>
        <taxon>Chloroflexus</taxon>
    </lineage>
</organism>
<reference evidence="16" key="1">
    <citation type="journal article" date="2011" name="BMC Genomics">
        <title>Complete genome sequence of the filamentous anoxygenic phototrophic bacterium Chloroflexus aurantiacus.</title>
        <authorList>
            <person name="Tang K.H."/>
            <person name="Barry K."/>
            <person name="Chertkov O."/>
            <person name="Dalin E."/>
            <person name="Han C.S."/>
            <person name="Hauser L.J."/>
            <person name="Honchak B.M."/>
            <person name="Karbach L.E."/>
            <person name="Land M.L."/>
            <person name="Lapidus A."/>
            <person name="Larimer F.W."/>
            <person name="Mikhailova N."/>
            <person name="Pitluck S."/>
            <person name="Pierson B.K."/>
            <person name="Blankenship R.E."/>
        </authorList>
    </citation>
    <scope>NUCLEOTIDE SEQUENCE [LARGE SCALE GENOMIC DNA]</scope>
    <source>
        <strain evidence="16">ATCC 29366 / DSM 635 / J-10-fl</strain>
    </source>
</reference>
<evidence type="ECO:0000256" key="9">
    <source>
        <dbReference type="ARBA" id="ARBA00023002"/>
    </source>
</evidence>
<dbReference type="InParanoid" id="A9WKB6"/>
<dbReference type="HOGENOM" id="CLU_014633_2_0_0"/>
<evidence type="ECO:0000256" key="1">
    <source>
        <dbReference type="ARBA" id="ARBA00001974"/>
    </source>
</evidence>
<dbReference type="GO" id="GO:0047091">
    <property type="term" value="F:L-lysine 6-monooxygenase (NADPH) activity"/>
    <property type="evidence" value="ECO:0007669"/>
    <property type="project" value="UniProtKB-EC"/>
</dbReference>
<evidence type="ECO:0000256" key="13">
    <source>
        <dbReference type="ARBA" id="ARBA00032738"/>
    </source>
</evidence>
<dbReference type="RefSeq" id="WP_012258647.1">
    <property type="nucleotide sequence ID" value="NC_010175.1"/>
</dbReference>
<dbReference type="Proteomes" id="UP000002008">
    <property type="component" value="Chromosome"/>
</dbReference>
<protein>
    <recommendedName>
        <fullName evidence="5">L-lysine N6-monooxygenase MbtG</fullName>
        <ecNumber evidence="4">1.14.13.59</ecNumber>
    </recommendedName>
    <alternativeName>
        <fullName evidence="13">Lysine 6-N-hydroxylase</fullName>
    </alternativeName>
    <alternativeName>
        <fullName evidence="12">Lysine N6-hydroxylase</fullName>
    </alternativeName>
    <alternativeName>
        <fullName evidence="10">Lysine-N-oxygenase</fullName>
    </alternativeName>
    <alternativeName>
        <fullName evidence="11">Mycobactin synthase protein G</fullName>
    </alternativeName>
</protein>
<keyword evidence="9" id="KW-0560">Oxidoreductase</keyword>
<dbReference type="PANTHER" id="PTHR38663:SF1">
    <property type="entry name" value="L-ORNITHINE N(5)-MONOOXYGENASE"/>
    <property type="match status" value="1"/>
</dbReference>